<feature type="domain" description="CNNM transmembrane" evidence="8">
    <location>
        <begin position="3"/>
        <end position="186"/>
    </location>
</feature>
<evidence type="ECO:0000256" key="6">
    <source>
        <dbReference type="PROSITE-ProRule" id="PRU01193"/>
    </source>
</evidence>
<organism evidence="9">
    <name type="scientific">uncultured alpha proteobacterium EBAC2C11</name>
    <dbReference type="NCBI Taxonomy" id="295349"/>
    <lineage>
        <taxon>Bacteria</taxon>
        <taxon>Pseudomonadati</taxon>
        <taxon>Pseudomonadota</taxon>
        <taxon>Alphaproteobacteria</taxon>
        <taxon>Candidatus Puniceispirillales</taxon>
        <taxon>environmental samples</taxon>
    </lineage>
</organism>
<dbReference type="GO" id="GO:0005886">
    <property type="term" value="C:plasma membrane"/>
    <property type="evidence" value="ECO:0007669"/>
    <property type="project" value="UniProtKB-SubCell"/>
</dbReference>
<keyword evidence="4" id="KW-0677">Repeat</keyword>
<comment type="subcellular location">
    <subcellularLocation>
        <location evidence="1">Cell membrane</location>
        <topology evidence="1">Multi-pass membrane protein</topology>
    </subcellularLocation>
</comment>
<dbReference type="InterPro" id="IPR046342">
    <property type="entry name" value="CBS_dom_sf"/>
</dbReference>
<keyword evidence="3" id="KW-1003">Cell membrane</keyword>
<evidence type="ECO:0000256" key="2">
    <source>
        <dbReference type="ARBA" id="ARBA00006337"/>
    </source>
</evidence>
<dbReference type="AlphaFoldDB" id="Q5UF14"/>
<evidence type="ECO:0000256" key="7">
    <source>
        <dbReference type="SAM" id="Phobius"/>
    </source>
</evidence>
<keyword evidence="6 7" id="KW-1133">Transmembrane helix</keyword>
<dbReference type="PANTHER" id="PTHR22777:SF32">
    <property type="entry name" value="UPF0053 INNER MEMBRANE PROTEIN YFJD"/>
    <property type="match status" value="1"/>
</dbReference>
<dbReference type="Gene3D" id="3.10.580.10">
    <property type="entry name" value="CBS-domain"/>
    <property type="match status" value="1"/>
</dbReference>
<proteinExistence type="inferred from homology"/>
<accession>Q5UF14</accession>
<evidence type="ECO:0000256" key="5">
    <source>
        <dbReference type="ARBA" id="ARBA00023122"/>
    </source>
</evidence>
<dbReference type="PROSITE" id="PS51846">
    <property type="entry name" value="CNNM"/>
    <property type="match status" value="1"/>
</dbReference>
<dbReference type="Pfam" id="PF01595">
    <property type="entry name" value="CNNM"/>
    <property type="match status" value="1"/>
</dbReference>
<keyword evidence="6 7" id="KW-0812">Transmembrane</keyword>
<dbReference type="EMBL" id="AY744399">
    <property type="protein sequence ID" value="AAV31612.1"/>
    <property type="molecule type" value="Genomic_DNA"/>
</dbReference>
<dbReference type="SUPFAM" id="SSF54631">
    <property type="entry name" value="CBS-domain pair"/>
    <property type="match status" value="1"/>
</dbReference>
<evidence type="ECO:0000313" key="9">
    <source>
        <dbReference type="EMBL" id="AAV31612.1"/>
    </source>
</evidence>
<keyword evidence="5" id="KW-0129">CBS domain</keyword>
<evidence type="ECO:0000256" key="3">
    <source>
        <dbReference type="ARBA" id="ARBA00022475"/>
    </source>
</evidence>
<comment type="similarity">
    <text evidence="2">Belongs to the UPF0053 family.</text>
</comment>
<protein>
    <submittedName>
        <fullName evidence="9">Predicted CBS domain-containing protein</fullName>
    </submittedName>
</protein>
<dbReference type="InterPro" id="IPR002550">
    <property type="entry name" value="CNNM"/>
</dbReference>
<dbReference type="PANTHER" id="PTHR22777">
    <property type="entry name" value="HEMOLYSIN-RELATED"/>
    <property type="match status" value="1"/>
</dbReference>
<gene>
    <name evidence="9" type="ORF">Red2C11_23</name>
</gene>
<reference evidence="9" key="1">
    <citation type="submission" date="2004-09" db="EMBL/GenBank/DDBJ databases">
        <title>SAR116.</title>
        <authorList>
            <person name="Sabehi G."/>
            <person name="Beja O."/>
        </authorList>
    </citation>
    <scope>NUCLEOTIDE SEQUENCE</scope>
</reference>
<sequence>MKMLSSLWILASIILILILASAFFSSAETALTAASDARMRQLASKGDERALIVEALRADREGLIGSILIGNNAVNVFGSALATSVAISLFGEGGLVWATIAMTVLLVVFAEVMPKTYAFAYADRYALRIAPVLKWVVRLLSPLSLGLRLLANQMIRPNPIAESDREEELRGLIELQGDDGNADDRERKAMLSSILDLNELSVDQIMTHRGAVSMVNADDHMDDILRNVLGSPHTRHPVFSGKPDNIIGVLHVKDLLRALGEVEKKGKM</sequence>
<keyword evidence="6 7" id="KW-0472">Membrane</keyword>
<evidence type="ECO:0000256" key="4">
    <source>
        <dbReference type="ARBA" id="ARBA00022737"/>
    </source>
</evidence>
<name>Q5UF14_9PROT</name>
<feature type="transmembrane region" description="Helical" evidence="7">
    <location>
        <begin position="94"/>
        <end position="112"/>
    </location>
</feature>
<evidence type="ECO:0000259" key="8">
    <source>
        <dbReference type="PROSITE" id="PS51846"/>
    </source>
</evidence>
<evidence type="ECO:0000256" key="1">
    <source>
        <dbReference type="ARBA" id="ARBA00004651"/>
    </source>
</evidence>